<comment type="caution">
    <text evidence="5">The sequence shown here is derived from an EMBL/GenBank/DDBJ whole genome shotgun (WGS) entry which is preliminary data.</text>
</comment>
<keyword evidence="2" id="KW-0812">Transmembrane</keyword>
<dbReference type="AlphaFoldDB" id="A0AAW0G5A1"/>
<feature type="domain" description="Glutaminase A N-terminal" evidence="4">
    <location>
        <begin position="44"/>
        <end position="281"/>
    </location>
</feature>
<dbReference type="CDD" id="cd12087">
    <property type="entry name" value="TM_EGFR-like"/>
    <property type="match status" value="1"/>
</dbReference>
<evidence type="ECO:0000256" key="1">
    <source>
        <dbReference type="SAM" id="MobiDB-lite"/>
    </source>
</evidence>
<reference evidence="5 6" key="1">
    <citation type="submission" date="2022-09" db="EMBL/GenBank/DDBJ databases">
        <authorList>
            <person name="Palmer J.M."/>
        </authorList>
    </citation>
    <scope>NUCLEOTIDE SEQUENCE [LARGE SCALE GENOMIC DNA]</scope>
    <source>
        <strain evidence="5 6">DSM 7382</strain>
    </source>
</reference>
<evidence type="ECO:0000313" key="5">
    <source>
        <dbReference type="EMBL" id="KAK7685158.1"/>
    </source>
</evidence>
<keyword evidence="2" id="KW-0472">Membrane</keyword>
<keyword evidence="2" id="KW-1133">Transmembrane helix</keyword>
<evidence type="ECO:0000259" key="4">
    <source>
        <dbReference type="Pfam" id="PF17168"/>
    </source>
</evidence>
<evidence type="ECO:0000256" key="2">
    <source>
        <dbReference type="SAM" id="Phobius"/>
    </source>
</evidence>
<dbReference type="PANTHER" id="PTHR31987">
    <property type="entry name" value="GLUTAMINASE A-RELATED"/>
    <property type="match status" value="1"/>
</dbReference>
<feature type="compositionally biased region" description="Polar residues" evidence="1">
    <location>
        <begin position="781"/>
        <end position="805"/>
    </location>
</feature>
<feature type="region of interest" description="Disordered" evidence="1">
    <location>
        <begin position="731"/>
        <end position="750"/>
    </location>
</feature>
<dbReference type="EMBL" id="JASBNA010000021">
    <property type="protein sequence ID" value="KAK7685158.1"/>
    <property type="molecule type" value="Genomic_DNA"/>
</dbReference>
<name>A0AAW0G5A1_9APHY</name>
<feature type="transmembrane region" description="Helical" evidence="2">
    <location>
        <begin position="674"/>
        <end position="698"/>
    </location>
</feature>
<dbReference type="GO" id="GO:0005975">
    <property type="term" value="P:carbohydrate metabolic process"/>
    <property type="evidence" value="ECO:0007669"/>
    <property type="project" value="InterPro"/>
</dbReference>
<dbReference type="SUPFAM" id="SSF48208">
    <property type="entry name" value="Six-hairpin glycosidases"/>
    <property type="match status" value="1"/>
</dbReference>
<dbReference type="InterPro" id="IPR008928">
    <property type="entry name" value="6-hairpin_glycosidase_sf"/>
</dbReference>
<feature type="region of interest" description="Disordered" evidence="1">
    <location>
        <begin position="758"/>
        <end position="805"/>
    </location>
</feature>
<protein>
    <recommendedName>
        <fullName evidence="7">DUF1793-domain-containing protein</fullName>
    </recommendedName>
</protein>
<feature type="domain" description="Glutaminase A central" evidence="3">
    <location>
        <begin position="290"/>
        <end position="644"/>
    </location>
</feature>
<dbReference type="PANTHER" id="PTHR31987:SF1">
    <property type="entry name" value="GLUTAMINASE A"/>
    <property type="match status" value="1"/>
</dbReference>
<dbReference type="Proteomes" id="UP001385951">
    <property type="component" value="Unassembled WGS sequence"/>
</dbReference>
<evidence type="ECO:0008006" key="7">
    <source>
        <dbReference type="Google" id="ProtNLM"/>
    </source>
</evidence>
<organism evidence="5 6">
    <name type="scientific">Cerrena zonata</name>
    <dbReference type="NCBI Taxonomy" id="2478898"/>
    <lineage>
        <taxon>Eukaryota</taxon>
        <taxon>Fungi</taxon>
        <taxon>Dikarya</taxon>
        <taxon>Basidiomycota</taxon>
        <taxon>Agaricomycotina</taxon>
        <taxon>Agaricomycetes</taxon>
        <taxon>Polyporales</taxon>
        <taxon>Cerrenaceae</taxon>
        <taxon>Cerrena</taxon>
    </lineage>
</organism>
<proteinExistence type="predicted"/>
<evidence type="ECO:0000259" key="3">
    <source>
        <dbReference type="Pfam" id="PF16335"/>
    </source>
</evidence>
<keyword evidence="6" id="KW-1185">Reference proteome</keyword>
<dbReference type="Pfam" id="PF17168">
    <property type="entry name" value="DUF5127"/>
    <property type="match status" value="1"/>
</dbReference>
<dbReference type="InterPro" id="IPR032514">
    <property type="entry name" value="GtaA_central"/>
</dbReference>
<sequence length="845" mass="91642">MFWNQDVLGWEGMIRIDGHAYQWLGFSSQSLDIANITSTQITPTRTIFTYDAGPAQLTATFLSPIERSDPVKQSMPFSYVSLDVKFTDGLQHRVQIYMDITGEWIIASTHTDDIITWSTDTVGRSFSTFHRIQRNVPQALVETIGDRAEDMIAVFGTQSGPSVSAVVGKAESYRRAFNTSGIASGAPLTPPAKMGNPYPIFAIFQDLGNISAMTSPVVFVIGIYRNPSILLTTTMFTGETQSQNRAPLFAASLSSISDVMDAFLTDFPNAKSRADDVDSFILNAAGNISEPYKDLVSLAARQTMASTELTIANGTDGRWNMSDIKMFMKDVGDSGRINPVEKIYASFPFFLFINSTYAGQLLSPLLEVQDSSTNIQTFAARDLGLSYPQVLQAGRLMMHQQQVEHTSSMLIMVLAHAKISGDGTLISRHYSLLRKWAEYLVTSTMNPPDSSTVDGGIQANSTNLVVKGIIALKAMSEISNAISLTDDASRYSQHSSAFMDQWMMLTQTSSSDRHLPLSLGGDDPSSWALMYNLYADKLLNTSVIDDKIFQNQAHFYQSLLSQSSGGLPLDSSSGAVASVAWSFFIAATISDSTIRNSLISSVHDHFFKIQANDTRPLPVNYNIDSSNDQGAGNANPAIGAIFAPLALGLTLTGSITIPPFTPPTQTTSEKRHSIAGPIAAGVVGGLALLLVVAVGVFCSRRQRNRTEIPCIEAFTARPNIVTYEGLTLVNHRDSASPPQMPQREEASHTLDVPEKMGQALDNSVPTPGNSGEPATIPLAVSGSSHPTGRSGQSGRSHGTGPRSNLVQLSTTVQGLRSEVESLRRFMQQLQIERVEAPPSYTTTHR</sequence>
<dbReference type="InterPro" id="IPR033433">
    <property type="entry name" value="GtaA_N"/>
</dbReference>
<evidence type="ECO:0000313" key="6">
    <source>
        <dbReference type="Proteomes" id="UP001385951"/>
    </source>
</evidence>
<feature type="compositionally biased region" description="Polar residues" evidence="1">
    <location>
        <begin position="760"/>
        <end position="769"/>
    </location>
</feature>
<accession>A0AAW0G5A1</accession>
<dbReference type="InterPro" id="IPR052743">
    <property type="entry name" value="Glutaminase_GtaA"/>
</dbReference>
<dbReference type="Pfam" id="PF16335">
    <property type="entry name" value="GtaA_6_Hairpin"/>
    <property type="match status" value="1"/>
</dbReference>
<gene>
    <name evidence="5" type="ORF">QCA50_011521</name>
</gene>